<dbReference type="Pfam" id="PF07686">
    <property type="entry name" value="V-set"/>
    <property type="match status" value="1"/>
</dbReference>
<proteinExistence type="predicted"/>
<sequence length="260" mass="29374">MKIIWTFTLLMIPDVVRSISVKGYSDGEVNITCRYVEKDTQNTKYFCKGKKPEKEKGKWCIELIRTEEKDKWVHSGRFSLYDDTRAAVFTVTFRDLSEQDSGMYQCAVDRTMKKDSYTEVKMNVRKERDKHQTTSSSLSSVKPPLITSPSPVTGSSLIISVSVLLLLIVPVILLVMVTLWRRCQSHNTDSSSKRSHTTPANSEATGDSQIVVTSAEDLNYAVVNFQKKAVCPDRVSLRNNQDYSEYAAVNHLTSHSRGCV</sequence>
<dbReference type="GeneID" id="122146449"/>
<dbReference type="PANTHER" id="PTHR11860">
    <property type="entry name" value="POLYMERIC-IMMUNOGLOBULIN RECEPTOR"/>
    <property type="match status" value="1"/>
</dbReference>
<dbReference type="Proteomes" id="UP001155660">
    <property type="component" value="Chromosome A1"/>
</dbReference>
<gene>
    <name evidence="8" type="primary">LOC122146449</name>
</gene>
<keyword evidence="2 5" id="KW-0812">Transmembrane</keyword>
<evidence type="ECO:0000256" key="1">
    <source>
        <dbReference type="ARBA" id="ARBA00004370"/>
    </source>
</evidence>
<protein>
    <submittedName>
        <fullName evidence="8">CMRF35-like molecule 7 isoform X1</fullName>
    </submittedName>
</protein>
<dbReference type="OrthoDB" id="8959642at2759"/>
<organism evidence="8">
    <name type="scientific">Cyprinus carpio</name>
    <name type="common">Common carp</name>
    <dbReference type="NCBI Taxonomy" id="7962"/>
    <lineage>
        <taxon>Eukaryota</taxon>
        <taxon>Metazoa</taxon>
        <taxon>Chordata</taxon>
        <taxon>Craniata</taxon>
        <taxon>Vertebrata</taxon>
        <taxon>Euteleostomi</taxon>
        <taxon>Actinopterygii</taxon>
        <taxon>Neopterygii</taxon>
        <taxon>Teleostei</taxon>
        <taxon>Ostariophysi</taxon>
        <taxon>Cypriniformes</taxon>
        <taxon>Cyprinidae</taxon>
        <taxon>Cyprininae</taxon>
        <taxon>Cyprinus</taxon>
    </lineage>
</organism>
<keyword evidence="5" id="KW-1133">Transmembrane helix</keyword>
<evidence type="ECO:0000313" key="8">
    <source>
        <dbReference type="RefSeq" id="XP_042621148.1"/>
    </source>
</evidence>
<keyword evidence="3 5" id="KW-0472">Membrane</keyword>
<evidence type="ECO:0000256" key="4">
    <source>
        <dbReference type="SAM" id="MobiDB-lite"/>
    </source>
</evidence>
<dbReference type="InterPro" id="IPR007110">
    <property type="entry name" value="Ig-like_dom"/>
</dbReference>
<dbReference type="PROSITE" id="PS50835">
    <property type="entry name" value="IG_LIKE"/>
    <property type="match status" value="1"/>
</dbReference>
<accession>A0A9Q9YJ28</accession>
<dbReference type="RefSeq" id="XP_042621148.1">
    <property type="nucleotide sequence ID" value="XM_042765214.1"/>
</dbReference>
<feature type="region of interest" description="Disordered" evidence="4">
    <location>
        <begin position="187"/>
        <end position="208"/>
    </location>
</feature>
<dbReference type="AlphaFoldDB" id="A0A9Q9YJ28"/>
<comment type="subcellular location">
    <subcellularLocation>
        <location evidence="1">Membrane</location>
    </subcellularLocation>
</comment>
<reference evidence="8" key="1">
    <citation type="submission" date="2025-08" db="UniProtKB">
        <authorList>
            <consortium name="RefSeq"/>
        </authorList>
    </citation>
    <scope>IDENTIFICATION</scope>
    <source>
        <tissue evidence="8">Muscle</tissue>
    </source>
</reference>
<dbReference type="PANTHER" id="PTHR11860:SF118">
    <property type="entry name" value="CMRF35-LIKE MOLECULE 3-RELATED"/>
    <property type="match status" value="1"/>
</dbReference>
<keyword evidence="6" id="KW-0732">Signal</keyword>
<feature type="region of interest" description="Disordered" evidence="4">
    <location>
        <begin position="125"/>
        <end position="145"/>
    </location>
</feature>
<feature type="domain" description="Ig-like" evidence="7">
    <location>
        <begin position="13"/>
        <end position="123"/>
    </location>
</feature>
<feature type="compositionally biased region" description="Polar residues" evidence="4">
    <location>
        <begin position="197"/>
        <end position="208"/>
    </location>
</feature>
<evidence type="ECO:0000256" key="6">
    <source>
        <dbReference type="SAM" id="SignalP"/>
    </source>
</evidence>
<dbReference type="KEGG" id="ccar:122146449"/>
<evidence type="ECO:0000256" key="5">
    <source>
        <dbReference type="SAM" id="Phobius"/>
    </source>
</evidence>
<feature type="signal peptide" evidence="6">
    <location>
        <begin position="1"/>
        <end position="18"/>
    </location>
</feature>
<evidence type="ECO:0000259" key="7">
    <source>
        <dbReference type="PROSITE" id="PS50835"/>
    </source>
</evidence>
<feature type="transmembrane region" description="Helical" evidence="5">
    <location>
        <begin position="157"/>
        <end position="180"/>
    </location>
</feature>
<dbReference type="GO" id="GO:0005886">
    <property type="term" value="C:plasma membrane"/>
    <property type="evidence" value="ECO:0007669"/>
    <property type="project" value="TreeGrafter"/>
</dbReference>
<evidence type="ECO:0000256" key="2">
    <source>
        <dbReference type="ARBA" id="ARBA00022692"/>
    </source>
</evidence>
<dbReference type="InterPro" id="IPR013106">
    <property type="entry name" value="Ig_V-set"/>
</dbReference>
<name>A0A9Q9YJ28_CYPCA</name>
<feature type="chain" id="PRO_5040351794" evidence="6">
    <location>
        <begin position="19"/>
        <end position="260"/>
    </location>
</feature>
<dbReference type="GO" id="GO:0004888">
    <property type="term" value="F:transmembrane signaling receptor activity"/>
    <property type="evidence" value="ECO:0007669"/>
    <property type="project" value="TreeGrafter"/>
</dbReference>
<dbReference type="InterPro" id="IPR050671">
    <property type="entry name" value="CD300_family_receptors"/>
</dbReference>
<evidence type="ECO:0000256" key="3">
    <source>
        <dbReference type="ARBA" id="ARBA00023136"/>
    </source>
</evidence>